<reference evidence="1 2" key="1">
    <citation type="journal article" date="2019" name="Sci. Rep.">
        <title>Orb-weaving spider Araneus ventricosus genome elucidates the spidroin gene catalogue.</title>
        <authorList>
            <person name="Kono N."/>
            <person name="Nakamura H."/>
            <person name="Ohtoshi R."/>
            <person name="Moran D.A.P."/>
            <person name="Shinohara A."/>
            <person name="Yoshida Y."/>
            <person name="Fujiwara M."/>
            <person name="Mori M."/>
            <person name="Tomita M."/>
            <person name="Arakawa K."/>
        </authorList>
    </citation>
    <scope>NUCLEOTIDE SEQUENCE [LARGE SCALE GENOMIC DNA]</scope>
</reference>
<protein>
    <submittedName>
        <fullName evidence="1">Uncharacterized protein</fullName>
    </submittedName>
</protein>
<sequence>MHNYAYFHFAIQNREFLIAALFHSMKARGYNGLVVMIRKSWNILRLDSTEHHWSLPTLKEATTATARRRNHAVRQKKKEPPDSLMVHVGQTQIARQFAASLVLT</sequence>
<proteinExistence type="predicted"/>
<gene>
    <name evidence="1" type="ORF">AVEN_9963_1</name>
</gene>
<organism evidence="1 2">
    <name type="scientific">Araneus ventricosus</name>
    <name type="common">Orbweaver spider</name>
    <name type="synonym">Epeira ventricosa</name>
    <dbReference type="NCBI Taxonomy" id="182803"/>
    <lineage>
        <taxon>Eukaryota</taxon>
        <taxon>Metazoa</taxon>
        <taxon>Ecdysozoa</taxon>
        <taxon>Arthropoda</taxon>
        <taxon>Chelicerata</taxon>
        <taxon>Arachnida</taxon>
        <taxon>Araneae</taxon>
        <taxon>Araneomorphae</taxon>
        <taxon>Entelegynae</taxon>
        <taxon>Araneoidea</taxon>
        <taxon>Araneidae</taxon>
        <taxon>Araneus</taxon>
    </lineage>
</organism>
<comment type="caution">
    <text evidence="1">The sequence shown here is derived from an EMBL/GenBank/DDBJ whole genome shotgun (WGS) entry which is preliminary data.</text>
</comment>
<name>A0A4Y2FB38_ARAVE</name>
<evidence type="ECO:0000313" key="1">
    <source>
        <dbReference type="EMBL" id="GBM37676.1"/>
    </source>
</evidence>
<dbReference type="AlphaFoldDB" id="A0A4Y2FB38"/>
<accession>A0A4Y2FB38</accession>
<dbReference type="EMBL" id="BGPR01000847">
    <property type="protein sequence ID" value="GBM37676.1"/>
    <property type="molecule type" value="Genomic_DNA"/>
</dbReference>
<keyword evidence="2" id="KW-1185">Reference proteome</keyword>
<dbReference type="Proteomes" id="UP000499080">
    <property type="component" value="Unassembled WGS sequence"/>
</dbReference>
<evidence type="ECO:0000313" key="2">
    <source>
        <dbReference type="Proteomes" id="UP000499080"/>
    </source>
</evidence>